<protein>
    <submittedName>
        <fullName evidence="2">Uncharacterized protein</fullName>
    </submittedName>
</protein>
<accession>A0A328ZIY0</accession>
<evidence type="ECO:0000256" key="1">
    <source>
        <dbReference type="SAM" id="MobiDB-lite"/>
    </source>
</evidence>
<feature type="region of interest" description="Disordered" evidence="1">
    <location>
        <begin position="158"/>
        <end position="183"/>
    </location>
</feature>
<sequence length="183" mass="19763">MPPESEAEKPGADMAAATAPDAEPSLAPTRASVSVPRQMLQYADRVRGMAPPEITAEIAQLSDAQSTAPEKTFQLALALLQTRQPADTARALGLVQKVLGDSRPQAASLHPLARLLESRLLQQRRLEEQADRQAQQLKDGQRRIDQLNERLEAMRAIERSLNARPGAPGNGKAPPSAPPDTSR</sequence>
<dbReference type="EMBL" id="QLTA01000003">
    <property type="protein sequence ID" value="RAR85901.1"/>
    <property type="molecule type" value="Genomic_DNA"/>
</dbReference>
<reference evidence="2 3" key="1">
    <citation type="submission" date="2018-06" db="EMBL/GenBank/DDBJ databases">
        <title>Genomic Encyclopedia of Archaeal and Bacterial Type Strains, Phase II (KMG-II): from individual species to whole genera.</title>
        <authorList>
            <person name="Goeker M."/>
        </authorList>
    </citation>
    <scope>NUCLEOTIDE SEQUENCE [LARGE SCALE GENOMIC DNA]</scope>
    <source>
        <strain evidence="2 3">CFPB 3232</strain>
    </source>
</reference>
<organism evidence="2 3">
    <name type="scientific">Paracidovorax anthurii</name>
    <dbReference type="NCBI Taxonomy" id="78229"/>
    <lineage>
        <taxon>Bacteria</taxon>
        <taxon>Pseudomonadati</taxon>
        <taxon>Pseudomonadota</taxon>
        <taxon>Betaproteobacteria</taxon>
        <taxon>Burkholderiales</taxon>
        <taxon>Comamonadaceae</taxon>
        <taxon>Paracidovorax</taxon>
    </lineage>
</organism>
<dbReference type="AlphaFoldDB" id="A0A328ZIY0"/>
<comment type="caution">
    <text evidence="2">The sequence shown here is derived from an EMBL/GenBank/DDBJ whole genome shotgun (WGS) entry which is preliminary data.</text>
</comment>
<gene>
    <name evidence="2" type="ORF">AX018_1003133</name>
</gene>
<name>A0A328ZIY0_9BURK</name>
<evidence type="ECO:0000313" key="2">
    <source>
        <dbReference type="EMBL" id="RAR85901.1"/>
    </source>
</evidence>
<evidence type="ECO:0000313" key="3">
    <source>
        <dbReference type="Proteomes" id="UP000248856"/>
    </source>
</evidence>
<dbReference type="Proteomes" id="UP000248856">
    <property type="component" value="Unassembled WGS sequence"/>
</dbReference>
<proteinExistence type="predicted"/>
<keyword evidence="3" id="KW-1185">Reference proteome</keyword>
<feature type="compositionally biased region" description="Low complexity" evidence="1">
    <location>
        <begin position="12"/>
        <end position="27"/>
    </location>
</feature>
<feature type="region of interest" description="Disordered" evidence="1">
    <location>
        <begin position="1"/>
        <end position="33"/>
    </location>
</feature>
<feature type="compositionally biased region" description="Basic and acidic residues" evidence="1">
    <location>
        <begin position="1"/>
        <end position="11"/>
    </location>
</feature>